<evidence type="ECO:0000313" key="2">
    <source>
        <dbReference type="EMBL" id="AEE48693.1"/>
    </source>
</evidence>
<dbReference type="AlphaFoldDB" id="F4L3T9"/>
<accession>F4L3T9</accession>
<reference evidence="2 3" key="1">
    <citation type="journal article" date="2011" name="Stand. Genomic Sci.">
        <title>Complete genome sequence of Haliscomenobacter hydrossis type strain (O).</title>
        <authorList>
            <consortium name="US DOE Joint Genome Institute (JGI-PGF)"/>
            <person name="Daligault H."/>
            <person name="Lapidus A."/>
            <person name="Zeytun A."/>
            <person name="Nolan M."/>
            <person name="Lucas S."/>
            <person name="Del Rio T.G."/>
            <person name="Tice H."/>
            <person name="Cheng J.F."/>
            <person name="Tapia R."/>
            <person name="Han C."/>
            <person name="Goodwin L."/>
            <person name="Pitluck S."/>
            <person name="Liolios K."/>
            <person name="Pagani I."/>
            <person name="Ivanova N."/>
            <person name="Huntemann M."/>
            <person name="Mavromatis K."/>
            <person name="Mikhailova N."/>
            <person name="Pati A."/>
            <person name="Chen A."/>
            <person name="Palaniappan K."/>
            <person name="Land M."/>
            <person name="Hauser L."/>
            <person name="Brambilla E.M."/>
            <person name="Rohde M."/>
            <person name="Verbarg S."/>
            <person name="Goker M."/>
            <person name="Bristow J."/>
            <person name="Eisen J.A."/>
            <person name="Markowitz V."/>
            <person name="Hugenholtz P."/>
            <person name="Kyrpides N.C."/>
            <person name="Klenk H.P."/>
            <person name="Woyke T."/>
        </authorList>
    </citation>
    <scope>NUCLEOTIDE SEQUENCE [LARGE SCALE GENOMIC DNA]</scope>
    <source>
        <strain evidence="3">ATCC 27775 / DSM 1100 / LMG 10767 / O</strain>
    </source>
</reference>
<sequence>MKKGNLIAVALFLVAGLAHGQSYNTAVGLRMGTEWGLTMRQRVYKNYAAEMLLQSSLQREETQLTILGLIHKPILTRRLNFYYGAGFHKGWADQLEVNYEDPWGIDFIAGLELTIGSINLSYDYKPAINLKGGEQTFYSQTGISLRYVIWKRDKYPWEQNSKKKRNKGKGGLFGIFK</sequence>
<feature type="signal peptide" evidence="1">
    <location>
        <begin position="1"/>
        <end position="20"/>
    </location>
</feature>
<dbReference type="EMBL" id="CP002691">
    <property type="protein sequence ID" value="AEE48693.1"/>
    <property type="molecule type" value="Genomic_DNA"/>
</dbReference>
<gene>
    <name evidence="2" type="ordered locus">Halhy_0786</name>
</gene>
<dbReference type="HOGENOM" id="CLU_1352428_0_0_10"/>
<keyword evidence="1" id="KW-0732">Signal</keyword>
<name>F4L3T9_HALH1</name>
<reference key="2">
    <citation type="submission" date="2011-04" db="EMBL/GenBank/DDBJ databases">
        <title>Complete sequence of chromosome of Haliscomenobacter hydrossis DSM 1100.</title>
        <authorList>
            <consortium name="US DOE Joint Genome Institute (JGI-PGF)"/>
            <person name="Lucas S."/>
            <person name="Han J."/>
            <person name="Lapidus A."/>
            <person name="Bruce D."/>
            <person name="Goodwin L."/>
            <person name="Pitluck S."/>
            <person name="Peters L."/>
            <person name="Kyrpides N."/>
            <person name="Mavromatis K."/>
            <person name="Ivanova N."/>
            <person name="Ovchinnikova G."/>
            <person name="Pagani I."/>
            <person name="Daligault H."/>
            <person name="Detter J.C."/>
            <person name="Han C."/>
            <person name="Land M."/>
            <person name="Hauser L."/>
            <person name="Markowitz V."/>
            <person name="Cheng J.-F."/>
            <person name="Hugenholtz P."/>
            <person name="Woyke T."/>
            <person name="Wu D."/>
            <person name="Verbarg S."/>
            <person name="Frueling A."/>
            <person name="Brambilla E."/>
            <person name="Klenk H.-P."/>
            <person name="Eisen J.A."/>
        </authorList>
    </citation>
    <scope>NUCLEOTIDE SEQUENCE</scope>
    <source>
        <strain>DSM 1100</strain>
    </source>
</reference>
<evidence type="ECO:0000256" key="1">
    <source>
        <dbReference type="SAM" id="SignalP"/>
    </source>
</evidence>
<keyword evidence="3" id="KW-1185">Reference proteome</keyword>
<evidence type="ECO:0008006" key="4">
    <source>
        <dbReference type="Google" id="ProtNLM"/>
    </source>
</evidence>
<evidence type="ECO:0000313" key="3">
    <source>
        <dbReference type="Proteomes" id="UP000008461"/>
    </source>
</evidence>
<proteinExistence type="predicted"/>
<dbReference type="Proteomes" id="UP000008461">
    <property type="component" value="Chromosome"/>
</dbReference>
<dbReference type="KEGG" id="hhy:Halhy_0786"/>
<organism evidence="2 3">
    <name type="scientific">Haliscomenobacter hydrossis (strain ATCC 27775 / DSM 1100 / LMG 10767 / O)</name>
    <dbReference type="NCBI Taxonomy" id="760192"/>
    <lineage>
        <taxon>Bacteria</taxon>
        <taxon>Pseudomonadati</taxon>
        <taxon>Bacteroidota</taxon>
        <taxon>Saprospiria</taxon>
        <taxon>Saprospirales</taxon>
        <taxon>Haliscomenobacteraceae</taxon>
        <taxon>Haliscomenobacter</taxon>
    </lineage>
</organism>
<feature type="chain" id="PRO_5003317517" description="Outer membrane protein beta-barrel domain-containing protein" evidence="1">
    <location>
        <begin position="21"/>
        <end position="177"/>
    </location>
</feature>
<dbReference type="eggNOG" id="ENOG503329Q">
    <property type="taxonomic scope" value="Bacteria"/>
</dbReference>
<protein>
    <recommendedName>
        <fullName evidence="4">Outer membrane protein beta-barrel domain-containing protein</fullName>
    </recommendedName>
</protein>
<dbReference type="STRING" id="760192.Halhy_0786"/>